<organism evidence="1 2">
    <name type="scientific">Aspergillus mulundensis</name>
    <dbReference type="NCBI Taxonomy" id="1810919"/>
    <lineage>
        <taxon>Eukaryota</taxon>
        <taxon>Fungi</taxon>
        <taxon>Dikarya</taxon>
        <taxon>Ascomycota</taxon>
        <taxon>Pezizomycotina</taxon>
        <taxon>Eurotiomycetes</taxon>
        <taxon>Eurotiomycetidae</taxon>
        <taxon>Eurotiales</taxon>
        <taxon>Aspergillaceae</taxon>
        <taxon>Aspergillus</taxon>
        <taxon>Aspergillus subgen. Nidulantes</taxon>
    </lineage>
</organism>
<keyword evidence="2" id="KW-1185">Reference proteome</keyword>
<comment type="caution">
    <text evidence="1">The sequence shown here is derived from an EMBL/GenBank/DDBJ whole genome shotgun (WGS) entry which is preliminary data.</text>
</comment>
<dbReference type="RefSeq" id="XP_026598149.1">
    <property type="nucleotide sequence ID" value="XM_026753230.1"/>
</dbReference>
<protein>
    <submittedName>
        <fullName evidence="1">Uncharacterized protein</fullName>
    </submittedName>
</protein>
<dbReference type="AlphaFoldDB" id="A0A3D8Q9K5"/>
<sequence length="206" mass="22748">MLPRSAPRTPPPGPAGCPCCTRIIRDWYTPLYDAGLPAHMINPPEDAATTPAVFELCGKTPLDPALSTQALGAAIRAALIPHITTRAPTGAEVEVPFYVRLSRRPARVQMKSEMMFIISVLVDFPSRVRVDQPLLDSVVAKLPPHSGGLWAAAVCPAELTPLVWRLRWLDEHVARPAWATEIWSNLPLMPDGARLVWRWERATWGP</sequence>
<evidence type="ECO:0000313" key="1">
    <source>
        <dbReference type="EMBL" id="RDW58523.1"/>
    </source>
</evidence>
<dbReference type="Proteomes" id="UP000256690">
    <property type="component" value="Unassembled WGS sequence"/>
</dbReference>
<evidence type="ECO:0000313" key="2">
    <source>
        <dbReference type="Proteomes" id="UP000256690"/>
    </source>
</evidence>
<reference evidence="1 2" key="1">
    <citation type="journal article" date="2018" name="IMA Fungus">
        <title>IMA Genome-F 9: Draft genome sequence of Annulohypoxylon stygium, Aspergillus mulundensis, Berkeleyomyces basicola (syn. Thielaviopsis basicola), Ceratocystis smalleyi, two Cercospora beticola strains, Coleophoma cylindrospora, Fusarium fracticaudum, Phialophora cf. hyalina, and Morchella septimelata.</title>
        <authorList>
            <person name="Wingfield B.D."/>
            <person name="Bills G.F."/>
            <person name="Dong Y."/>
            <person name="Huang W."/>
            <person name="Nel W.J."/>
            <person name="Swalarsk-Parry B.S."/>
            <person name="Vaghefi N."/>
            <person name="Wilken P.M."/>
            <person name="An Z."/>
            <person name="de Beer Z.W."/>
            <person name="De Vos L."/>
            <person name="Chen L."/>
            <person name="Duong T.A."/>
            <person name="Gao Y."/>
            <person name="Hammerbacher A."/>
            <person name="Kikkert J.R."/>
            <person name="Li Y."/>
            <person name="Li H."/>
            <person name="Li K."/>
            <person name="Li Q."/>
            <person name="Liu X."/>
            <person name="Ma X."/>
            <person name="Naidoo K."/>
            <person name="Pethybridge S.J."/>
            <person name="Sun J."/>
            <person name="Steenkamp E.T."/>
            <person name="van der Nest M.A."/>
            <person name="van Wyk S."/>
            <person name="Wingfield M.J."/>
            <person name="Xiong C."/>
            <person name="Yue Q."/>
            <person name="Zhang X."/>
        </authorList>
    </citation>
    <scope>NUCLEOTIDE SEQUENCE [LARGE SCALE GENOMIC DNA]</scope>
    <source>
        <strain evidence="1 2">DSM 5745</strain>
    </source>
</reference>
<accession>A0A3D8Q9K5</accession>
<dbReference type="GeneID" id="38121584"/>
<gene>
    <name evidence="1" type="ORF">DSM5745_11214</name>
</gene>
<name>A0A3D8Q9K5_9EURO</name>
<dbReference type="EMBL" id="PVWQ01000023">
    <property type="protein sequence ID" value="RDW58523.1"/>
    <property type="molecule type" value="Genomic_DNA"/>
</dbReference>
<proteinExistence type="predicted"/>